<dbReference type="Pfam" id="PF00431">
    <property type="entry name" value="CUB"/>
    <property type="match status" value="1"/>
</dbReference>
<comment type="caution">
    <text evidence="3">Lacks conserved residue(s) required for the propagation of feature annotation.</text>
</comment>
<evidence type="ECO:0000313" key="8">
    <source>
        <dbReference type="RefSeq" id="XP_018008163.1"/>
    </source>
</evidence>
<dbReference type="SUPFAM" id="SSF49854">
    <property type="entry name" value="Spermadhesin, CUB domain"/>
    <property type="match status" value="2"/>
</dbReference>
<feature type="signal peptide" evidence="5">
    <location>
        <begin position="1"/>
        <end position="19"/>
    </location>
</feature>
<dbReference type="Proteomes" id="UP000694843">
    <property type="component" value="Unplaced"/>
</dbReference>
<reference evidence="8" key="1">
    <citation type="submission" date="2025-08" db="UniProtKB">
        <authorList>
            <consortium name="RefSeq"/>
        </authorList>
    </citation>
    <scope>IDENTIFICATION</scope>
    <source>
        <tissue evidence="8">Whole organism</tissue>
    </source>
</reference>
<keyword evidence="7" id="KW-1185">Reference proteome</keyword>
<evidence type="ECO:0000256" key="3">
    <source>
        <dbReference type="PROSITE-ProRule" id="PRU00059"/>
    </source>
</evidence>
<evidence type="ECO:0000256" key="4">
    <source>
        <dbReference type="SAM" id="MobiDB-lite"/>
    </source>
</evidence>
<organism evidence="7 8">
    <name type="scientific">Hyalella azteca</name>
    <name type="common">Amphipod</name>
    <dbReference type="NCBI Taxonomy" id="294128"/>
    <lineage>
        <taxon>Eukaryota</taxon>
        <taxon>Metazoa</taxon>
        <taxon>Ecdysozoa</taxon>
        <taxon>Arthropoda</taxon>
        <taxon>Crustacea</taxon>
        <taxon>Multicrustacea</taxon>
        <taxon>Malacostraca</taxon>
        <taxon>Eumalacostraca</taxon>
        <taxon>Peracarida</taxon>
        <taxon>Amphipoda</taxon>
        <taxon>Senticaudata</taxon>
        <taxon>Talitrida</taxon>
        <taxon>Talitroidea</taxon>
        <taxon>Hyalellidae</taxon>
        <taxon>Hyalella</taxon>
    </lineage>
</organism>
<accession>A0A8B7N460</accession>
<dbReference type="InterPro" id="IPR000859">
    <property type="entry name" value="CUB_dom"/>
</dbReference>
<protein>
    <submittedName>
        <fullName evidence="8">Cell wall protein DAN4</fullName>
    </submittedName>
</protein>
<feature type="region of interest" description="Disordered" evidence="4">
    <location>
        <begin position="209"/>
        <end position="244"/>
    </location>
</feature>
<feature type="chain" id="PRO_5034812149" evidence="5">
    <location>
        <begin position="20"/>
        <end position="488"/>
    </location>
</feature>
<dbReference type="PANTHER" id="PTHR24251">
    <property type="entry name" value="OVOCHYMASE-RELATED"/>
    <property type="match status" value="1"/>
</dbReference>
<name>A0A8B7N460_HYAAZ</name>
<evidence type="ECO:0000256" key="1">
    <source>
        <dbReference type="ARBA" id="ARBA00022737"/>
    </source>
</evidence>
<dbReference type="RefSeq" id="XP_018008163.1">
    <property type="nucleotide sequence ID" value="XM_018152674.2"/>
</dbReference>
<feature type="domain" description="CUB" evidence="6">
    <location>
        <begin position="372"/>
        <end position="488"/>
    </location>
</feature>
<evidence type="ECO:0000313" key="7">
    <source>
        <dbReference type="Proteomes" id="UP000694843"/>
    </source>
</evidence>
<dbReference type="InterPro" id="IPR035914">
    <property type="entry name" value="Sperma_CUB_dom_sf"/>
</dbReference>
<keyword evidence="2" id="KW-1015">Disulfide bond</keyword>
<dbReference type="Gene3D" id="2.60.120.290">
    <property type="entry name" value="Spermadhesin, CUB domain"/>
    <property type="match status" value="1"/>
</dbReference>
<dbReference type="CDD" id="cd00041">
    <property type="entry name" value="CUB"/>
    <property type="match status" value="1"/>
</dbReference>
<dbReference type="AlphaFoldDB" id="A0A8B7N460"/>
<proteinExistence type="predicted"/>
<gene>
    <name evidence="8" type="primary">LOC108665865</name>
</gene>
<evidence type="ECO:0000259" key="6">
    <source>
        <dbReference type="PROSITE" id="PS01180"/>
    </source>
</evidence>
<keyword evidence="1" id="KW-0677">Repeat</keyword>
<dbReference type="SMART" id="SM00042">
    <property type="entry name" value="CUB"/>
    <property type="match status" value="1"/>
</dbReference>
<keyword evidence="5" id="KW-0732">Signal</keyword>
<evidence type="ECO:0000256" key="5">
    <source>
        <dbReference type="SAM" id="SignalP"/>
    </source>
</evidence>
<dbReference type="GeneID" id="108665865"/>
<dbReference type="OrthoDB" id="9971251at2759"/>
<sequence>MLALTRLQILSILLLSVASIKPHHDVEYNRDSFEGELTKIHRELLRQRRAVQVHPRRRGHYKDVHDRIGQDTTSIGQTPEPLITIDSLVTLSTAESTAPPPTTDSTEAFDTATFLTEPTLDTIPTMFTTTPTTKSTSTTTTALPITISFQTTTTATSTAPATSASTTTIITSLPTSTTTPPPITISFQTTTTATSTAPATSASTTTIFTSLPTSTTTPPTTTTTTPPTTTTTTPPTTTTTTPTTTTTKIPVIVTPDFNATISGRCTLLTISPSHYQLLSPNYPRRYKPNERCKIVITPKRPRLMKVTPSVKRLGVDDRLIIKSPYKNTLRLTKNYTRSELYPTAALEITFRAAKVKQGRNFTIDLEVLTNKCNRIISIPEGGSGTLELPGNFASQPQCEWWLKAPAGRKIELKFEEADLQRLNCRKNYVVVNTQGLPDYDMKNKYTAGNNRFCRNEAAKTLTSVGNRMNVLINARPAKMNFRATYTLV</sequence>
<evidence type="ECO:0000256" key="2">
    <source>
        <dbReference type="ARBA" id="ARBA00023157"/>
    </source>
</evidence>
<dbReference type="PROSITE" id="PS01180">
    <property type="entry name" value="CUB"/>
    <property type="match status" value="1"/>
</dbReference>
<dbReference type="KEGG" id="hazt:108665865"/>